<dbReference type="PROSITE" id="PS51082">
    <property type="entry name" value="WH2"/>
    <property type="match status" value="1"/>
</dbReference>
<dbReference type="Gene3D" id="3.30.70.1320">
    <property type="entry name" value="Multidrug efflux transporter AcrB pore domain like"/>
    <property type="match status" value="1"/>
</dbReference>
<evidence type="ECO:0000256" key="6">
    <source>
        <dbReference type="ARBA" id="ARBA00022989"/>
    </source>
</evidence>
<dbReference type="PANTHER" id="PTHR32063:SF19">
    <property type="entry name" value="CATION EFFLUX SYSTEM PROTEIN CUSA"/>
    <property type="match status" value="1"/>
</dbReference>
<dbReference type="Gene3D" id="3.30.70.1440">
    <property type="entry name" value="Multidrug efflux transporter AcrB pore domain"/>
    <property type="match status" value="1"/>
</dbReference>
<dbReference type="Gene3D" id="3.30.2090.10">
    <property type="entry name" value="Multidrug efflux transporter AcrB TolC docking domain, DN and DC subdomains"/>
    <property type="match status" value="2"/>
</dbReference>
<keyword evidence="7 8" id="KW-0472">Membrane</keyword>
<feature type="transmembrane region" description="Helical" evidence="8">
    <location>
        <begin position="339"/>
        <end position="356"/>
    </location>
</feature>
<dbReference type="InterPro" id="IPR003124">
    <property type="entry name" value="WH2_dom"/>
</dbReference>
<feature type="transmembrane region" description="Helical" evidence="8">
    <location>
        <begin position="1006"/>
        <end position="1032"/>
    </location>
</feature>
<dbReference type="PRINTS" id="PR00702">
    <property type="entry name" value="ACRIFLAVINRP"/>
</dbReference>
<feature type="transmembrane region" description="Helical" evidence="8">
    <location>
        <begin position="472"/>
        <end position="493"/>
    </location>
</feature>
<dbReference type="GO" id="GO:0005886">
    <property type="term" value="C:plasma membrane"/>
    <property type="evidence" value="ECO:0007669"/>
    <property type="project" value="UniProtKB-SubCell"/>
</dbReference>
<feature type="transmembrane region" description="Helical" evidence="8">
    <location>
        <begin position="363"/>
        <end position="382"/>
    </location>
</feature>
<dbReference type="GO" id="GO:0003779">
    <property type="term" value="F:actin binding"/>
    <property type="evidence" value="ECO:0007669"/>
    <property type="project" value="InterPro"/>
</dbReference>
<feature type="domain" description="WH2" evidence="9">
    <location>
        <begin position="959"/>
        <end position="978"/>
    </location>
</feature>
<dbReference type="SUPFAM" id="SSF82714">
    <property type="entry name" value="Multidrug efflux transporter AcrB TolC docking domain, DN and DC subdomains"/>
    <property type="match status" value="2"/>
</dbReference>
<protein>
    <submittedName>
        <fullName evidence="10">Cu(I)/Ag(I) efflux system membrane protein CusA/SilA</fullName>
    </submittedName>
</protein>
<keyword evidence="11" id="KW-1185">Reference proteome</keyword>
<feature type="transmembrane region" description="Helical" evidence="8">
    <location>
        <begin position="439"/>
        <end position="460"/>
    </location>
</feature>
<feature type="transmembrane region" description="Helical" evidence="8">
    <location>
        <begin position="14"/>
        <end position="31"/>
    </location>
</feature>
<evidence type="ECO:0000313" key="10">
    <source>
        <dbReference type="EMBL" id="SCY46699.1"/>
    </source>
</evidence>
<name>A0A0P9C745_9GAMM</name>
<dbReference type="SUPFAM" id="SSF82866">
    <property type="entry name" value="Multidrug efflux transporter AcrB transmembrane domain"/>
    <property type="match status" value="2"/>
</dbReference>
<feature type="transmembrane region" description="Helical" evidence="8">
    <location>
        <begin position="977"/>
        <end position="994"/>
    </location>
</feature>
<dbReference type="AlphaFoldDB" id="A0A0P9C745"/>
<evidence type="ECO:0000256" key="4">
    <source>
        <dbReference type="ARBA" id="ARBA00022475"/>
    </source>
</evidence>
<feature type="transmembrane region" description="Helical" evidence="8">
    <location>
        <begin position="894"/>
        <end position="914"/>
    </location>
</feature>
<evidence type="ECO:0000313" key="11">
    <source>
        <dbReference type="Proteomes" id="UP000183104"/>
    </source>
</evidence>
<keyword evidence="4" id="KW-1003">Cell membrane</keyword>
<dbReference type="InterPro" id="IPR027463">
    <property type="entry name" value="AcrB_DN_DC_subdom"/>
</dbReference>
<comment type="subcellular location">
    <subcellularLocation>
        <location evidence="1">Cell membrane</location>
        <topology evidence="1">Multi-pass membrane protein</topology>
    </subcellularLocation>
</comment>
<gene>
    <name evidence="10" type="ORF">SAMN05661077_2188</name>
</gene>
<evidence type="ECO:0000256" key="2">
    <source>
        <dbReference type="ARBA" id="ARBA00010942"/>
    </source>
</evidence>
<feature type="transmembrane region" description="Helical" evidence="8">
    <location>
        <begin position="920"/>
        <end position="944"/>
    </location>
</feature>
<feature type="transmembrane region" description="Helical" evidence="8">
    <location>
        <begin position="530"/>
        <end position="548"/>
    </location>
</feature>
<dbReference type="STRING" id="381306.AN478_05945"/>
<dbReference type="EMBL" id="FMUN01000006">
    <property type="protein sequence ID" value="SCY46699.1"/>
    <property type="molecule type" value="Genomic_DNA"/>
</dbReference>
<keyword evidence="3" id="KW-0813">Transport</keyword>
<dbReference type="InterPro" id="IPR001036">
    <property type="entry name" value="Acrflvin-R"/>
</dbReference>
<evidence type="ECO:0000256" key="3">
    <source>
        <dbReference type="ARBA" id="ARBA00022448"/>
    </source>
</evidence>
<proteinExistence type="inferred from homology"/>
<dbReference type="GO" id="GO:0042910">
    <property type="term" value="F:xenobiotic transmembrane transporter activity"/>
    <property type="evidence" value="ECO:0007669"/>
    <property type="project" value="TreeGrafter"/>
</dbReference>
<feature type="transmembrane region" description="Helical" evidence="8">
    <location>
        <begin position="388"/>
        <end position="409"/>
    </location>
</feature>
<organism evidence="10 11">
    <name type="scientific">Thiohalorhabdus denitrificans</name>
    <dbReference type="NCBI Taxonomy" id="381306"/>
    <lineage>
        <taxon>Bacteria</taxon>
        <taxon>Pseudomonadati</taxon>
        <taxon>Pseudomonadota</taxon>
        <taxon>Gammaproteobacteria</taxon>
        <taxon>Thiohalorhabdales</taxon>
        <taxon>Thiohalorhabdaceae</taxon>
        <taxon>Thiohalorhabdus</taxon>
    </lineage>
</organism>
<dbReference type="GO" id="GO:0008324">
    <property type="term" value="F:monoatomic cation transmembrane transporter activity"/>
    <property type="evidence" value="ECO:0007669"/>
    <property type="project" value="InterPro"/>
</dbReference>
<keyword evidence="6 8" id="KW-1133">Transmembrane helix</keyword>
<comment type="similarity">
    <text evidence="2">Belongs to the resistance-nodulation-cell division (RND) (TC 2.A.6) family.</text>
</comment>
<dbReference type="PANTHER" id="PTHR32063">
    <property type="match status" value="1"/>
</dbReference>
<keyword evidence="5 8" id="KW-0812">Transmembrane</keyword>
<dbReference type="Gene3D" id="3.30.70.1430">
    <property type="entry name" value="Multidrug efflux transporter AcrB pore domain"/>
    <property type="match status" value="2"/>
</dbReference>
<dbReference type="RefSeq" id="WP_054965692.1">
    <property type="nucleotide sequence ID" value="NZ_FMUN01000006.1"/>
</dbReference>
<dbReference type="NCBIfam" id="TIGR00914">
    <property type="entry name" value="2A0601"/>
    <property type="match status" value="1"/>
</dbReference>
<sequence length="1053" mass="116222">MINRILEFATYRRTAVYLLVLAAIGIGILSLRQVSFDAIPDVSDTQVIIYAKWPGQSPGVIEDQVTYPLSSTMLHVPQAKDVRGYSAFGYSLVYVLFDGDTDLYWARSRVLEYLDQVKDDLPERAEVSLGPDATGVGWIYQYALKSDRHDLSELRTLQDWYLRYALEGVQGVSEVASVGGYVRQYQVELDPNRLRAFDIGLDQVVQAVKGSNSDEGGRLIERGGHENLIRGLGYVQGTEDLAKVPVRRTDRGVPVTLGQLGTIQVGADQRRGITDLNGQGQVAGGIVVMQHQGDAWSILQRVQDKIAEVRDQLPDGVTIEPVYDREPLIERSVATLGEVLWHEALVVAAVILLFLWHARSTLVVLLTLPAALLISFAFIRWMDLTLNIMSLGGIALAIGAMVDAAIVMVENAHKHLERLDRPEDREVRLQAVLAGMKEVAAPIFVSLLVLTVSFLPLLLLPGEAGRLFSPLVWTKTLAMAIAAVLSITLIVALTADLVRGRIRPEGSNPISAALIRAYTPVLRGCLNRRWGVILAVVVLGVATAFPATRLGKEFMPPLFEGSLMYMPTTNPGVSITEIGRVMQNQDRALMEIPEVEKVFGKAGRADTATDPAPLSMIETIITLKPRDQWRDGMTPEKLQAEMEDKVSVPGLVDSWTMPIRGRIDMLSTGVRTPLGIKLHGDDLRQLDRVGAQIEEALQGIEGADNVYADRTTFGYFTDVDINRRQAGRYGLNVDDVQETLRTAVGGANLTWTVEGRERYPVMVRYRPGVRDGVQRLQESTLVPFGEGGYIPLDSVADVEVTRDPNVIKSEDGFKANYVYIDLGDRDRDPVAFVEEAKQVLAEEVDLPDNVYMEWTGSYQYFQQSLQSFYYIIPVTLLIVLLLYQLVFRDLRKSLLILGAIPFSLIGAVWLLYLLDYRLSVAVGVGLIALAGVAAETAMVMMFYIDHAIRRRREEGRLRDGSDLYAAIREGAVMRLRPVMMTVLTVVLALMPLMYVSGTGSEVMHRIAAPMIGGALSALLLVLLVVPVAYTWLESRGLPGEPPSRDDPESGSTA</sequence>
<dbReference type="InterPro" id="IPR004763">
    <property type="entry name" value="CusA-like"/>
</dbReference>
<dbReference type="PATRIC" id="fig|381306.5.peg.2389"/>
<evidence type="ECO:0000256" key="1">
    <source>
        <dbReference type="ARBA" id="ARBA00004651"/>
    </source>
</evidence>
<reference evidence="11" key="1">
    <citation type="submission" date="2016-10" db="EMBL/GenBank/DDBJ databases">
        <authorList>
            <person name="Varghese N."/>
        </authorList>
    </citation>
    <scope>NUCLEOTIDE SEQUENCE [LARGE SCALE GENOMIC DNA]</scope>
    <source>
        <strain evidence="11">HL 19</strain>
    </source>
</reference>
<evidence type="ECO:0000259" key="9">
    <source>
        <dbReference type="PROSITE" id="PS51082"/>
    </source>
</evidence>
<feature type="transmembrane region" description="Helical" evidence="8">
    <location>
        <begin position="868"/>
        <end position="887"/>
    </location>
</feature>
<accession>A0A0P9C745</accession>
<evidence type="ECO:0000256" key="7">
    <source>
        <dbReference type="ARBA" id="ARBA00023136"/>
    </source>
</evidence>
<dbReference type="Proteomes" id="UP000183104">
    <property type="component" value="Unassembled WGS sequence"/>
</dbReference>
<evidence type="ECO:0000256" key="5">
    <source>
        <dbReference type="ARBA" id="ARBA00022692"/>
    </source>
</evidence>
<dbReference type="SUPFAM" id="SSF82693">
    <property type="entry name" value="Multidrug efflux transporter AcrB pore domain, PN1, PN2, PC1 and PC2 subdomains"/>
    <property type="match status" value="2"/>
</dbReference>
<dbReference type="OrthoDB" id="9758297at2"/>
<dbReference type="Gene3D" id="1.20.1640.10">
    <property type="entry name" value="Multidrug efflux transporter AcrB transmembrane domain"/>
    <property type="match status" value="2"/>
</dbReference>
<dbReference type="Pfam" id="PF00873">
    <property type="entry name" value="ACR_tran"/>
    <property type="match status" value="1"/>
</dbReference>
<evidence type="ECO:0000256" key="8">
    <source>
        <dbReference type="SAM" id="Phobius"/>
    </source>
</evidence>